<accession>A0A1S8KNU2</accession>
<protein>
    <recommendedName>
        <fullName evidence="3">Nudix hydrolase domain-containing protein</fullName>
    </recommendedName>
</protein>
<evidence type="ECO:0000313" key="1">
    <source>
        <dbReference type="EMBL" id="OOL81201.1"/>
    </source>
</evidence>
<organism evidence="1 2">
    <name type="scientific">Dolosigranulum pigrum</name>
    <dbReference type="NCBI Taxonomy" id="29394"/>
    <lineage>
        <taxon>Bacteria</taxon>
        <taxon>Bacillati</taxon>
        <taxon>Bacillota</taxon>
        <taxon>Bacilli</taxon>
        <taxon>Lactobacillales</taxon>
        <taxon>Carnobacteriaceae</taxon>
        <taxon>Dolosigranulum</taxon>
    </lineage>
</organism>
<reference evidence="1 2" key="1">
    <citation type="submission" date="2017-01" db="EMBL/GenBank/DDBJ databases">
        <title>Complete Genome Sequence of Dolosigranulum pigrum isolated from a Patient with interstitial lung disease.</title>
        <authorList>
            <person name="Mukhopadhyay R."/>
            <person name="Joaquin J."/>
            <person name="Hogue R."/>
            <person name="Fitzgerald S."/>
            <person name="Jospin G."/>
            <person name="Eisen J.A."/>
            <person name="Chaturvedi V."/>
        </authorList>
    </citation>
    <scope>NUCLEOTIDE SEQUENCE [LARGE SCALE GENOMIC DNA]</scope>
    <source>
        <strain evidence="1 2">15S00348</strain>
    </source>
</reference>
<evidence type="ECO:0000313" key="2">
    <source>
        <dbReference type="Proteomes" id="UP000190409"/>
    </source>
</evidence>
<comment type="caution">
    <text evidence="1">The sequence shown here is derived from an EMBL/GenBank/DDBJ whole genome shotgun (WGS) entry which is preliminary data.</text>
</comment>
<proteinExistence type="predicted"/>
<dbReference type="InterPro" id="IPR015797">
    <property type="entry name" value="NUDIX_hydrolase-like_dom_sf"/>
</dbReference>
<dbReference type="RefSeq" id="WP_077862667.1">
    <property type="nucleotide sequence ID" value="NZ_CALUAQ010000014.1"/>
</dbReference>
<gene>
    <name evidence="1" type="ORF">BWX42_05185</name>
</gene>
<sequence length="127" mass="14584">MHLIAGTIMKKGLDNRMVFLMQEFAGEKEFFPATEIIENCTALASVIEEIKEITGIPVDQMELVELTNTVYKSSRIPLYVFEYVGDDPELQVDKPFKWGDFKELKETFEDYEIEGVPLLSELTIEVI</sequence>
<dbReference type="EMBL" id="MUYF01000003">
    <property type="protein sequence ID" value="OOL81201.1"/>
    <property type="molecule type" value="Genomic_DNA"/>
</dbReference>
<evidence type="ECO:0008006" key="3">
    <source>
        <dbReference type="Google" id="ProtNLM"/>
    </source>
</evidence>
<dbReference type="Proteomes" id="UP000190409">
    <property type="component" value="Unassembled WGS sequence"/>
</dbReference>
<dbReference type="SUPFAM" id="SSF55811">
    <property type="entry name" value="Nudix"/>
    <property type="match status" value="1"/>
</dbReference>
<name>A0A1S8KNU2_9LACT</name>
<dbReference type="AlphaFoldDB" id="A0A1S8KNU2"/>